<accession>A0ABS0KQN4</accession>
<keyword evidence="3" id="KW-1185">Reference proteome</keyword>
<name>A0ABS0KQN4_PSENT</name>
<dbReference type="RefSeq" id="WP_196913312.1">
    <property type="nucleotide sequence ID" value="NZ_JADTFC010000068.1"/>
</dbReference>
<protein>
    <submittedName>
        <fullName evidence="2">Uncharacterized protein</fullName>
    </submittedName>
</protein>
<gene>
    <name evidence="2" type="ORF">I5I61_22620</name>
</gene>
<dbReference type="Proteomes" id="UP000608450">
    <property type="component" value="Unassembled WGS sequence"/>
</dbReference>
<keyword evidence="1" id="KW-1133">Transmembrane helix</keyword>
<feature type="transmembrane region" description="Helical" evidence="1">
    <location>
        <begin position="6"/>
        <end position="27"/>
    </location>
</feature>
<organism evidence="2 3">
    <name type="scientific">Pseudomonas nitroreducens</name>
    <dbReference type="NCBI Taxonomy" id="46680"/>
    <lineage>
        <taxon>Bacteria</taxon>
        <taxon>Pseudomonadati</taxon>
        <taxon>Pseudomonadota</taxon>
        <taxon>Gammaproteobacteria</taxon>
        <taxon>Pseudomonadales</taxon>
        <taxon>Pseudomonadaceae</taxon>
        <taxon>Pseudomonas</taxon>
    </lineage>
</organism>
<reference evidence="2 3" key="1">
    <citation type="submission" date="2020-11" db="EMBL/GenBank/DDBJ databases">
        <title>Enhanced detection system for hospital associated transmission using whole genome sequencing surveillance.</title>
        <authorList>
            <person name="Harrison L.H."/>
            <person name="Van Tyne D."/>
            <person name="Marsh J.W."/>
            <person name="Griffith M.P."/>
            <person name="Snyder D.J."/>
            <person name="Cooper V.S."/>
            <person name="Mustapha M."/>
        </authorList>
    </citation>
    <scope>NUCLEOTIDE SEQUENCE [LARGE SCALE GENOMIC DNA]</scope>
    <source>
        <strain evidence="2 3">PSA00705</strain>
    </source>
</reference>
<dbReference type="EMBL" id="JADTFC010000068">
    <property type="protein sequence ID" value="MBG6290259.1"/>
    <property type="molecule type" value="Genomic_DNA"/>
</dbReference>
<keyword evidence="1" id="KW-0812">Transmembrane</keyword>
<evidence type="ECO:0000313" key="2">
    <source>
        <dbReference type="EMBL" id="MBG6290259.1"/>
    </source>
</evidence>
<sequence>MSKAYIAIGAAIVAGIGAGVGWVANSFHFKKEKERMKGEVEEANRDVASVLATFKLESSRMEKIICDIATKKPNARADLMAILRLNGLNDLQAGRIADALHGDKAGKAA</sequence>
<proteinExistence type="predicted"/>
<comment type="caution">
    <text evidence="2">The sequence shown here is derived from an EMBL/GenBank/DDBJ whole genome shotgun (WGS) entry which is preliminary data.</text>
</comment>
<evidence type="ECO:0000313" key="3">
    <source>
        <dbReference type="Proteomes" id="UP000608450"/>
    </source>
</evidence>
<keyword evidence="1" id="KW-0472">Membrane</keyword>
<evidence type="ECO:0000256" key="1">
    <source>
        <dbReference type="SAM" id="Phobius"/>
    </source>
</evidence>